<evidence type="ECO:0000313" key="4">
    <source>
        <dbReference type="Proteomes" id="UP000700815"/>
    </source>
</evidence>
<dbReference type="SMART" id="SM00014">
    <property type="entry name" value="acidPPc"/>
    <property type="match status" value="1"/>
</dbReference>
<comment type="caution">
    <text evidence="3">The sequence shown here is derived from an EMBL/GenBank/DDBJ whole genome shotgun (WGS) entry which is preliminary data.</text>
</comment>
<dbReference type="EMBL" id="JAHBBH010000062">
    <property type="protein sequence ID" value="MBW3093679.1"/>
    <property type="molecule type" value="Genomic_DNA"/>
</dbReference>
<dbReference type="Pfam" id="PF01569">
    <property type="entry name" value="PAP2"/>
    <property type="match status" value="1"/>
</dbReference>
<feature type="signal peptide" evidence="1">
    <location>
        <begin position="1"/>
        <end position="38"/>
    </location>
</feature>
<reference evidence="3 4" key="1">
    <citation type="submission" date="2021-05" db="EMBL/GenBank/DDBJ databases">
        <title>Phylogenetic classification of ten novel species belonging to the genus Bifidobacterium comprising B. colchicus sp. nov., B. abeli sp. nov., B. bicoloris sp. nov., B. guerezis sp. nov., B. rosaliae sp. nov., B. santillanensis sp. nov., B. argentati sp. nov., B. amazzoni sp. nov., B. pluviali sp. nov., and B. pinnaculum sp. nov.</title>
        <authorList>
            <person name="Lugli G.A."/>
            <person name="Ruiz Garcia L."/>
            <person name="Margolles A."/>
            <person name="Ventura M."/>
        </authorList>
    </citation>
    <scope>NUCLEOTIDE SEQUENCE [LARGE SCALE GENOMIC DNA]</scope>
    <source>
        <strain evidence="3 4">82T10</strain>
    </source>
</reference>
<dbReference type="InterPro" id="IPR043708">
    <property type="entry name" value="DUF5648"/>
</dbReference>
<evidence type="ECO:0000259" key="2">
    <source>
        <dbReference type="SMART" id="SM00014"/>
    </source>
</evidence>
<organism evidence="3 4">
    <name type="scientific">Bifidobacterium miconis</name>
    <dbReference type="NCBI Taxonomy" id="2834435"/>
    <lineage>
        <taxon>Bacteria</taxon>
        <taxon>Bacillati</taxon>
        <taxon>Actinomycetota</taxon>
        <taxon>Actinomycetes</taxon>
        <taxon>Bifidobacteriales</taxon>
        <taxon>Bifidobacteriaceae</taxon>
        <taxon>Bifidobacterium</taxon>
    </lineage>
</organism>
<dbReference type="Proteomes" id="UP000700815">
    <property type="component" value="Unassembled WGS sequence"/>
</dbReference>
<sequence length="614" mass="66218">MRNGRIMKHTIAKRAVLGTMASVATMAMLACAGITANAADTYPSDAAQPDLVKLLGDYENYYKPANTYDKNDPSKPFGKGTVANADVLKNDDAMTQAINNAAAEADSEGDGVKTPTAQQQRALVDSDYKMAETLPDALGPVLGKYFSEGLKDGSLPKTDELLINGGKSLSADYLDTGTAKVTFNHPRPFVDRTDAGYVAAGLDKSVAIKRVPVWTSADGVKHDAGYDGFLTSGSFPSGHTTYAYSGGIALATLFPQLGPEIVTRASEAGNNRIVLGVHYPLDIMGGRIDGEVANATRWSDASFRADKLIPAYNELQSYMADRCVADGHATKQDKASDTVQQCVNNLGANAGKGYTNSFVDAVSKKAVTDRQSAIDVFTNRMTYNFEQTGKAGQDAVVPEGAENLLITAFPTLTAAQRKAVLAASEIDSGYPLDASSEGYQRINLAKAFSAKVTLAKDGTVKNVEFGQSEASVVSEDDNAVPVYRLYDPSTGLHVYTSDENEKNVLSTKRGWKNEGVVFKAAKKSDDTTPVYRLYNSKNQRHVLSSDENEIKVLTTKRGWKNEGIAWYQSDKGTVSVYRMYSPKKGEHLYTTDANEYKVNASKGWNQEGVAWKGL</sequence>
<dbReference type="Pfam" id="PF18885">
    <property type="entry name" value="DUF5648"/>
    <property type="match status" value="1"/>
</dbReference>
<evidence type="ECO:0000256" key="1">
    <source>
        <dbReference type="SAM" id="SignalP"/>
    </source>
</evidence>
<accession>A0ABS6WJC1</accession>
<dbReference type="PROSITE" id="PS51257">
    <property type="entry name" value="PROKAR_LIPOPROTEIN"/>
    <property type="match status" value="1"/>
</dbReference>
<protein>
    <submittedName>
        <fullName evidence="3">Phosphatase PAP2 family protein</fullName>
    </submittedName>
</protein>
<feature type="chain" id="PRO_5045876069" evidence="1">
    <location>
        <begin position="39"/>
        <end position="614"/>
    </location>
</feature>
<dbReference type="InterPro" id="IPR000326">
    <property type="entry name" value="PAP2/HPO"/>
</dbReference>
<keyword evidence="1" id="KW-0732">Signal</keyword>
<feature type="domain" description="Phosphatidic acid phosphatase type 2/haloperoxidase" evidence="2">
    <location>
        <begin position="164"/>
        <end position="298"/>
    </location>
</feature>
<gene>
    <name evidence="3" type="ORF">KIH79_12285</name>
</gene>
<evidence type="ECO:0000313" key="3">
    <source>
        <dbReference type="EMBL" id="MBW3093679.1"/>
    </source>
</evidence>
<keyword evidence="4" id="KW-1185">Reference proteome</keyword>
<proteinExistence type="predicted"/>
<name>A0ABS6WJC1_9BIFI</name>